<organism evidence="2 3">
    <name type="scientific">Echeneis naucrates</name>
    <name type="common">Live sharksucker</name>
    <dbReference type="NCBI Taxonomy" id="173247"/>
    <lineage>
        <taxon>Eukaryota</taxon>
        <taxon>Metazoa</taxon>
        <taxon>Chordata</taxon>
        <taxon>Craniata</taxon>
        <taxon>Vertebrata</taxon>
        <taxon>Euteleostomi</taxon>
        <taxon>Actinopterygii</taxon>
        <taxon>Neopterygii</taxon>
        <taxon>Teleostei</taxon>
        <taxon>Neoteleostei</taxon>
        <taxon>Acanthomorphata</taxon>
        <taxon>Carangaria</taxon>
        <taxon>Carangiformes</taxon>
        <taxon>Echeneidae</taxon>
        <taxon>Echeneis</taxon>
    </lineage>
</organism>
<keyword evidence="3" id="KW-1185">Reference proteome</keyword>
<dbReference type="InterPro" id="IPR039051">
    <property type="entry name" value="SE-CTX-like"/>
</dbReference>
<dbReference type="PANTHER" id="PTHR40472">
    <property type="entry name" value="RICIN B-TYPE LECTIN DOMAIN-CONTAINING PROTEIN"/>
    <property type="match status" value="1"/>
</dbReference>
<accession>A0A665UDQ1</accession>
<sequence>MDNQLQKLVSEKKDLVETVMEVFEQGAEVVASIASDLFPVFSIAAPIVKLALDNVESKEATYMKEQFQKVRERLEVVSEEIQQINEEIKKSGVDAIYFSVEENITNQFRKYMDILNARAKFRKSKKTQFLEHFEATGGDKNLNSLYNAVVGKSFTGESVLEIVLNYEEKSRRPLEDFCARLKKLFCIGIIALLGYAALKGYDEEDKLLQEWGEKMKAVQEKINSVIEDCINSFPKQAMEDSRRLVRDQANLTNQQLADALIEKLKKKYDWVGWSVRVFKSPSGLFNRKKDYHCPTGKSRFQVNSSDENLNVWVSYSSSPEPVNKDNIEEMIQNQKKLAVVDVAEFLFGNLPGECVIHTVKTSKDLACSWSFSDDLHYWKEHKNIYVCVHPA</sequence>
<dbReference type="OMA" id="DLHYWEE"/>
<dbReference type="PANTHER" id="PTHR40472:SF9">
    <property type="entry name" value="RAPUNZEL 4"/>
    <property type="match status" value="1"/>
</dbReference>
<reference evidence="2" key="1">
    <citation type="submission" date="2021-04" db="EMBL/GenBank/DDBJ databases">
        <authorList>
            <consortium name="Wellcome Sanger Institute Data Sharing"/>
        </authorList>
    </citation>
    <scope>NUCLEOTIDE SEQUENCE [LARGE SCALE GENOMIC DNA]</scope>
</reference>
<protein>
    <submittedName>
        <fullName evidence="2">Protein rapunzel-like</fullName>
    </submittedName>
</protein>
<evidence type="ECO:0000313" key="2">
    <source>
        <dbReference type="Ensembl" id="ENSENLP00000017582.1"/>
    </source>
</evidence>
<dbReference type="Proteomes" id="UP000472264">
    <property type="component" value="Chromosome 6"/>
</dbReference>
<reference evidence="2" key="2">
    <citation type="submission" date="2025-08" db="UniProtKB">
        <authorList>
            <consortium name="Ensembl"/>
        </authorList>
    </citation>
    <scope>IDENTIFICATION</scope>
</reference>
<name>A0A665UDQ1_ECHNA</name>
<dbReference type="InParanoid" id="A0A665UDQ1"/>
<feature type="coiled-coil region" evidence="1">
    <location>
        <begin position="201"/>
        <end position="228"/>
    </location>
</feature>
<dbReference type="OrthoDB" id="9939466at2759"/>
<gene>
    <name evidence="2" type="primary">rpz4</name>
</gene>
<evidence type="ECO:0000313" key="3">
    <source>
        <dbReference type="Proteomes" id="UP000472264"/>
    </source>
</evidence>
<keyword evidence="1" id="KW-0175">Coiled coil</keyword>
<dbReference type="FunCoup" id="A0A665UDQ1">
    <property type="interactions" value="30"/>
</dbReference>
<dbReference type="Ensembl" id="ENSENLT00000018218.1">
    <property type="protein sequence ID" value="ENSENLP00000017582.1"/>
    <property type="gene ID" value="ENSENLG00000008063.1"/>
</dbReference>
<dbReference type="AlphaFoldDB" id="A0A665UDQ1"/>
<reference evidence="2" key="3">
    <citation type="submission" date="2025-09" db="UniProtKB">
        <authorList>
            <consortium name="Ensembl"/>
        </authorList>
    </citation>
    <scope>IDENTIFICATION</scope>
</reference>
<proteinExistence type="predicted"/>
<evidence type="ECO:0000256" key="1">
    <source>
        <dbReference type="SAM" id="Coils"/>
    </source>
</evidence>